<evidence type="ECO:0000256" key="20">
    <source>
        <dbReference type="PROSITE-ProRule" id="PRU10141"/>
    </source>
</evidence>
<dbReference type="Pfam" id="PF08826">
    <property type="entry name" value="DMPK_coil"/>
    <property type="match status" value="1"/>
</dbReference>
<comment type="catalytic activity">
    <reaction evidence="18">
        <text>L-threonyl-[protein] + ATP = O-phospho-L-threonyl-[protein] + ADP + H(+)</text>
        <dbReference type="Rhea" id="RHEA:46608"/>
        <dbReference type="Rhea" id="RHEA-COMP:11060"/>
        <dbReference type="Rhea" id="RHEA-COMP:11605"/>
        <dbReference type="ChEBI" id="CHEBI:15378"/>
        <dbReference type="ChEBI" id="CHEBI:30013"/>
        <dbReference type="ChEBI" id="CHEBI:30616"/>
        <dbReference type="ChEBI" id="CHEBI:61977"/>
        <dbReference type="ChEBI" id="CHEBI:456216"/>
        <dbReference type="EC" id="2.7.11.1"/>
    </reaction>
</comment>
<dbReference type="Gene3D" id="3.30.60.20">
    <property type="match status" value="1"/>
</dbReference>
<feature type="coiled-coil region" evidence="21">
    <location>
        <begin position="704"/>
        <end position="742"/>
    </location>
</feature>
<dbReference type="GO" id="GO:0031032">
    <property type="term" value="P:actomyosin structure organization"/>
    <property type="evidence" value="ECO:0000318"/>
    <property type="project" value="GO_Central"/>
</dbReference>
<keyword evidence="10" id="KW-0479">Metal-binding</keyword>
<dbReference type="Gene3D" id="3.30.200.20">
    <property type="entry name" value="Phosphorylase Kinase, domain 1"/>
    <property type="match status" value="1"/>
</dbReference>
<evidence type="ECO:0000256" key="21">
    <source>
        <dbReference type="SAM" id="Coils"/>
    </source>
</evidence>
<keyword evidence="23" id="KW-1185">Reference proteome</keyword>
<dbReference type="OMA" id="MDILGER"/>
<dbReference type="Bgee" id="108713890">
    <property type="expression patterns" value="Expressed in zone of skin and 15 other cell types or tissues"/>
</dbReference>
<comment type="similarity">
    <text evidence="4">Belongs to the protein kinase superfamily. AGC Ser/Thr protein kinase family. DMPK subfamily.</text>
</comment>
<dbReference type="GO" id="GO:0004674">
    <property type="term" value="F:protein serine/threonine kinase activity"/>
    <property type="evidence" value="ECO:0000318"/>
    <property type="project" value="GO_Central"/>
</dbReference>
<dbReference type="PROSITE" id="PS00479">
    <property type="entry name" value="ZF_DAG_PE_1"/>
    <property type="match status" value="1"/>
</dbReference>
<feature type="compositionally biased region" description="Low complexity" evidence="22">
    <location>
        <begin position="1551"/>
        <end position="1564"/>
    </location>
</feature>
<dbReference type="PANTHER" id="PTHR22988">
    <property type="entry name" value="MYOTONIC DYSTROPHY S/T KINASE-RELATED"/>
    <property type="match status" value="1"/>
</dbReference>
<dbReference type="SMART" id="SM00220">
    <property type="entry name" value="S_TKc"/>
    <property type="match status" value="1"/>
</dbReference>
<keyword evidence="7" id="KW-0723">Serine/threonine-protein kinase</keyword>
<dbReference type="Pfam" id="PF15796">
    <property type="entry name" value="KELK"/>
    <property type="match status" value="1"/>
</dbReference>
<evidence type="ECO:0000256" key="3">
    <source>
        <dbReference type="ARBA" id="ARBA00004510"/>
    </source>
</evidence>
<dbReference type="InterPro" id="IPR017892">
    <property type="entry name" value="Pkinase_C"/>
</dbReference>
<dbReference type="GO" id="GO:0005737">
    <property type="term" value="C:cytoplasm"/>
    <property type="evidence" value="ECO:0000318"/>
    <property type="project" value="GO_Central"/>
</dbReference>
<dbReference type="InterPro" id="IPR046349">
    <property type="entry name" value="C1-like_sf"/>
</dbReference>
<evidence type="ECO:0000256" key="6">
    <source>
        <dbReference type="ARBA" id="ARBA00022490"/>
    </source>
</evidence>
<dbReference type="RefSeq" id="XP_018113067.1">
    <property type="nucleotide sequence ID" value="XM_018257578.2"/>
</dbReference>
<dbReference type="Pfam" id="PF00130">
    <property type="entry name" value="C1_1"/>
    <property type="match status" value="1"/>
</dbReference>
<dbReference type="SUPFAM" id="SSF57889">
    <property type="entry name" value="Cysteine-rich domain"/>
    <property type="match status" value="1"/>
</dbReference>
<feature type="coiled-coil region" evidence="21">
    <location>
        <begin position="476"/>
        <end position="663"/>
    </location>
</feature>
<dbReference type="PROSITE" id="PS50081">
    <property type="entry name" value="ZF_DAG_PE_2"/>
    <property type="match status" value="1"/>
</dbReference>
<dbReference type="PROSITE" id="PS50003">
    <property type="entry name" value="PH_DOMAIN"/>
    <property type="match status" value="1"/>
</dbReference>
<dbReference type="Pfam" id="PF25346">
    <property type="entry name" value="PH_MRCK"/>
    <property type="match status" value="1"/>
</dbReference>
<comment type="catalytic activity">
    <reaction evidence="19">
        <text>L-seryl-[protein] + ATP = O-phospho-L-seryl-[protein] + ADP + H(+)</text>
        <dbReference type="Rhea" id="RHEA:17989"/>
        <dbReference type="Rhea" id="RHEA-COMP:9863"/>
        <dbReference type="Rhea" id="RHEA-COMP:11604"/>
        <dbReference type="ChEBI" id="CHEBI:15378"/>
        <dbReference type="ChEBI" id="CHEBI:29999"/>
        <dbReference type="ChEBI" id="CHEBI:30616"/>
        <dbReference type="ChEBI" id="CHEBI:83421"/>
        <dbReference type="ChEBI" id="CHEBI:456216"/>
        <dbReference type="EC" id="2.7.11.1"/>
    </reaction>
</comment>
<keyword evidence="13 24" id="KW-0418">Kinase</keyword>
<accession>A0A1L8GJL2</accession>
<dbReference type="EC" id="2.7.11.1" evidence="5"/>
<evidence type="ECO:0000256" key="18">
    <source>
        <dbReference type="ARBA" id="ARBA00047899"/>
    </source>
</evidence>
<dbReference type="Gene3D" id="1.10.510.10">
    <property type="entry name" value="Transferase(Phosphotransferase) domain 1"/>
    <property type="match status" value="1"/>
</dbReference>
<evidence type="ECO:0000256" key="5">
    <source>
        <dbReference type="ARBA" id="ARBA00012513"/>
    </source>
</evidence>
<keyword evidence="6" id="KW-0963">Cytoplasm</keyword>
<reference evidence="24" key="1">
    <citation type="submission" date="2025-08" db="UniProtKB">
        <authorList>
            <consortium name="RefSeq"/>
        </authorList>
    </citation>
    <scope>IDENTIFICATION</scope>
    <source>
        <strain evidence="24">J_2021</strain>
        <tissue evidence="24">Erythrocytes</tissue>
    </source>
</reference>
<dbReference type="PROSITE" id="PS00108">
    <property type="entry name" value="PROTEIN_KINASE_ST"/>
    <property type="match status" value="1"/>
</dbReference>
<dbReference type="InterPro" id="IPR011009">
    <property type="entry name" value="Kinase-like_dom_sf"/>
</dbReference>
<feature type="binding site" evidence="20">
    <location>
        <position position="106"/>
    </location>
    <ligand>
        <name>ATP</name>
        <dbReference type="ChEBI" id="CHEBI:30616"/>
    </ligand>
</feature>
<dbReference type="Pfam" id="PF00433">
    <property type="entry name" value="Pkinase_C"/>
    <property type="match status" value="1"/>
</dbReference>
<dbReference type="InterPro" id="IPR050839">
    <property type="entry name" value="Rho-assoc_Ser/Thr_Kinase"/>
</dbReference>
<feature type="region of interest" description="Disordered" evidence="22">
    <location>
        <begin position="1466"/>
        <end position="1492"/>
    </location>
</feature>
<dbReference type="CDD" id="cd00132">
    <property type="entry name" value="CRIB"/>
    <property type="match status" value="1"/>
</dbReference>
<dbReference type="InterPro" id="IPR014930">
    <property type="entry name" value="Myotonic_dystrophy_kinase_coil"/>
</dbReference>
<dbReference type="InterPro" id="IPR008271">
    <property type="entry name" value="Ser/Thr_kinase_AS"/>
</dbReference>
<dbReference type="InterPro" id="IPR017441">
    <property type="entry name" value="Protein_kinase_ATP_BS"/>
</dbReference>
<dbReference type="PANTHER" id="PTHR22988:SF78">
    <property type="entry name" value="NON-SPECIFIC SERINE_THREONINE PROTEIN KINASE"/>
    <property type="match status" value="1"/>
</dbReference>
<dbReference type="InterPro" id="IPR057529">
    <property type="entry name" value="MRCK/ROCK_PH"/>
</dbReference>
<dbReference type="InterPro" id="IPR000095">
    <property type="entry name" value="CRIB_dom"/>
</dbReference>
<keyword evidence="8" id="KW-0597">Phosphoprotein</keyword>
<comment type="cofactor">
    <cofactor evidence="1">
        <name>Mg(2+)</name>
        <dbReference type="ChEBI" id="CHEBI:18420"/>
    </cofactor>
</comment>
<evidence type="ECO:0000256" key="1">
    <source>
        <dbReference type="ARBA" id="ARBA00001946"/>
    </source>
</evidence>
<evidence type="ECO:0000313" key="24">
    <source>
        <dbReference type="RefSeq" id="XP_018113067.1"/>
    </source>
</evidence>
<dbReference type="InterPro" id="IPR000719">
    <property type="entry name" value="Prot_kinase_dom"/>
</dbReference>
<dbReference type="InterPro" id="IPR001849">
    <property type="entry name" value="PH_domain"/>
</dbReference>
<dbReference type="InterPro" id="IPR002219">
    <property type="entry name" value="PKC_DAG/PE"/>
</dbReference>
<dbReference type="GeneID" id="108713890"/>
<evidence type="ECO:0000256" key="2">
    <source>
        <dbReference type="ARBA" id="ARBA00004496"/>
    </source>
</evidence>
<dbReference type="FunFam" id="1.10.510.10:FF:000014">
    <property type="entry name" value="Non-specific serine/threonine protein kinase"/>
    <property type="match status" value="1"/>
</dbReference>
<dbReference type="PROSITE" id="PS50011">
    <property type="entry name" value="PROTEIN_KINASE_DOM"/>
    <property type="match status" value="1"/>
</dbReference>
<dbReference type="Gene3D" id="1.10.287.1490">
    <property type="match status" value="1"/>
</dbReference>
<dbReference type="CDD" id="cd20866">
    <property type="entry name" value="C1_MRCKgamma"/>
    <property type="match status" value="1"/>
</dbReference>
<evidence type="ECO:0000256" key="8">
    <source>
        <dbReference type="ARBA" id="ARBA00022553"/>
    </source>
</evidence>
<feature type="region of interest" description="Disordered" evidence="22">
    <location>
        <begin position="1543"/>
        <end position="1585"/>
    </location>
</feature>
<evidence type="ECO:0000256" key="4">
    <source>
        <dbReference type="ARBA" id="ARBA00005719"/>
    </source>
</evidence>
<dbReference type="GO" id="GO:0005856">
    <property type="term" value="C:cytoskeleton"/>
    <property type="evidence" value="ECO:0000318"/>
    <property type="project" value="GO_Central"/>
</dbReference>
<evidence type="ECO:0000256" key="15">
    <source>
        <dbReference type="ARBA" id="ARBA00022840"/>
    </source>
</evidence>
<evidence type="ECO:0000256" key="19">
    <source>
        <dbReference type="ARBA" id="ARBA00048679"/>
    </source>
</evidence>
<dbReference type="Proteomes" id="UP000186698">
    <property type="component" value="Chromosome 4L"/>
</dbReference>
<dbReference type="SUPFAM" id="SSF56112">
    <property type="entry name" value="Protein kinase-like (PK-like)"/>
    <property type="match status" value="1"/>
</dbReference>
<evidence type="ECO:0000256" key="11">
    <source>
        <dbReference type="ARBA" id="ARBA00022741"/>
    </source>
</evidence>
<evidence type="ECO:0000256" key="12">
    <source>
        <dbReference type="ARBA" id="ARBA00022771"/>
    </source>
</evidence>
<feature type="compositionally biased region" description="Basic residues" evidence="22">
    <location>
        <begin position="1478"/>
        <end position="1489"/>
    </location>
</feature>
<dbReference type="GO" id="GO:0005524">
    <property type="term" value="F:ATP binding"/>
    <property type="evidence" value="ECO:0007669"/>
    <property type="project" value="UniProtKB-UniRule"/>
</dbReference>
<dbReference type="Gene3D" id="2.30.29.30">
    <property type="entry name" value="Pleckstrin-homology domain (PH domain)/Phosphotyrosine-binding domain (PTB)"/>
    <property type="match status" value="1"/>
</dbReference>
<dbReference type="SMART" id="SM00285">
    <property type="entry name" value="PBD"/>
    <property type="match status" value="1"/>
</dbReference>
<evidence type="ECO:0000256" key="13">
    <source>
        <dbReference type="ARBA" id="ARBA00022777"/>
    </source>
</evidence>
<keyword evidence="11 20" id="KW-0547">Nucleotide-binding</keyword>
<keyword evidence="9" id="KW-0808">Transferase</keyword>
<feature type="region of interest" description="Disordered" evidence="22">
    <location>
        <begin position="358"/>
        <end position="386"/>
    </location>
</feature>
<dbReference type="SUPFAM" id="SSF57997">
    <property type="entry name" value="Tropomyosin"/>
    <property type="match status" value="1"/>
</dbReference>
<dbReference type="PROSITE" id="PS50219">
    <property type="entry name" value="CNH"/>
    <property type="match status" value="1"/>
</dbReference>
<dbReference type="PROSITE" id="PS00107">
    <property type="entry name" value="PROTEIN_KINASE_ATP"/>
    <property type="match status" value="1"/>
</dbReference>
<dbReference type="Pfam" id="PF00780">
    <property type="entry name" value="CNH"/>
    <property type="match status" value="1"/>
</dbReference>
<evidence type="ECO:0000256" key="9">
    <source>
        <dbReference type="ARBA" id="ARBA00022679"/>
    </source>
</evidence>
<evidence type="ECO:0000256" key="7">
    <source>
        <dbReference type="ARBA" id="ARBA00022527"/>
    </source>
</evidence>
<dbReference type="InterPro" id="IPR011993">
    <property type="entry name" value="PH-like_dom_sf"/>
</dbReference>
<gene>
    <name evidence="24" type="primary">LOC108713890</name>
</gene>
<protein>
    <recommendedName>
        <fullName evidence="5">non-specific serine/threonine protein kinase</fullName>
        <ecNumber evidence="5">2.7.11.1</ecNumber>
    </recommendedName>
</protein>
<comment type="subcellular location">
    <subcellularLocation>
        <location evidence="3">Cell projection</location>
        <location evidence="3">Lamellipodium</location>
    </subcellularLocation>
    <subcellularLocation>
        <location evidence="2">Cytoplasm</location>
    </subcellularLocation>
</comment>
<evidence type="ECO:0000256" key="17">
    <source>
        <dbReference type="ARBA" id="ARBA00023273"/>
    </source>
</evidence>
<feature type="coiled-coil region" evidence="21">
    <location>
        <begin position="842"/>
        <end position="897"/>
    </location>
</feature>
<evidence type="ECO:0000256" key="22">
    <source>
        <dbReference type="SAM" id="MobiDB-lite"/>
    </source>
</evidence>
<evidence type="ECO:0000256" key="16">
    <source>
        <dbReference type="ARBA" id="ARBA00023054"/>
    </source>
</evidence>
<dbReference type="InterPro" id="IPR000961">
    <property type="entry name" value="AGC-kinase_C"/>
</dbReference>
<dbReference type="GO" id="GO:0030027">
    <property type="term" value="C:lamellipodium"/>
    <property type="evidence" value="ECO:0007669"/>
    <property type="project" value="UniProtKB-SubCell"/>
</dbReference>
<dbReference type="KEGG" id="xla:108713890"/>
<dbReference type="PROSITE" id="PS50108">
    <property type="entry name" value="CRIB"/>
    <property type="match status" value="1"/>
</dbReference>
<dbReference type="SMART" id="SM00109">
    <property type="entry name" value="C1"/>
    <property type="match status" value="1"/>
</dbReference>
<dbReference type="GO" id="GO:0042641">
    <property type="term" value="C:actomyosin"/>
    <property type="evidence" value="ECO:0000318"/>
    <property type="project" value="GO_Central"/>
</dbReference>
<dbReference type="Pfam" id="PF00069">
    <property type="entry name" value="Pkinase"/>
    <property type="match status" value="1"/>
</dbReference>
<keyword evidence="15 20" id="KW-0067">ATP-binding</keyword>
<evidence type="ECO:0000256" key="14">
    <source>
        <dbReference type="ARBA" id="ARBA00022833"/>
    </source>
</evidence>
<dbReference type="InterPro" id="IPR001180">
    <property type="entry name" value="CNH_dom"/>
</dbReference>
<keyword evidence="16 21" id="KW-0175">Coiled coil</keyword>
<dbReference type="STRING" id="8355.A0A1L8GJL2"/>
<dbReference type="InterPro" id="IPR031597">
    <property type="entry name" value="KELK"/>
</dbReference>
<dbReference type="FunFam" id="2.30.29.30:FF:000242">
    <property type="entry name" value="serine/threonine-protein kinase MRCK gamma isoform X1"/>
    <property type="match status" value="1"/>
</dbReference>
<keyword evidence="14" id="KW-0862">Zinc</keyword>
<dbReference type="GO" id="GO:0008270">
    <property type="term" value="F:zinc ion binding"/>
    <property type="evidence" value="ECO:0007669"/>
    <property type="project" value="UniProtKB-KW"/>
</dbReference>
<dbReference type="SUPFAM" id="SSF50729">
    <property type="entry name" value="PH domain-like"/>
    <property type="match status" value="1"/>
</dbReference>
<dbReference type="SMART" id="SM00233">
    <property type="entry name" value="PH"/>
    <property type="match status" value="1"/>
</dbReference>
<sequence length="1610" mass="181802">MSVERRLKELEDMILRGPQGPGAGSLSMETLIDALICLCQTCNAAPLRRDKNVTEFLTWAEPFALKAKQMRLKRDDFEIVKVIGRGAFGEVAVVKMKGSGKVFAMKILHKWEMLKRAETACFREERDVLVKGDTQWIPSLYYAFHDDNYLYLVMDYYVGGDLLTLLSKFEDRLPEDMARFYLAEMVLAIDSIHQLKYVHRDIKPDNVLIDMKGHIRLADFGSCLKMKPDGTVESSVAVGTPDYISPEILQAMEDGKGKYGIECDWWSLGVSMYELLFGETPFYAESLVETYGKIMNHEEHLQFPSDITDVSDQAKDLIQHLICRKEDRLGRAGIDDFKKHPFFKGVDWDNIRRAVPPYTPEVDSPADTSNFDVDDESLKNSETLPPNNHNGFSAHLLPFVGFTFTSECSLSDRGSLSCAVSSGMATSEKPTKPGQDKEHLNVKDGEILSLKKEMEILQKKLAVNVKEQEGLSGSQFQSLEKEIRSLKQEKESCNKELSDVLERLKSQGVELKAALEKKRTMQEELRGTEEKCENLSIQVGRITRRLKDKEDEVEAAAEKVRVLRKDLHKAEGSRRETESQIEDLNLELERQKKLRERSEALATQATEELERLKSQQSITSPVVSGSLHYSEMTHLRTDFERRSQHLEMELARLREELACREEEHATETKSLRRELGEREAKLISLRLEMEGLQESLGRKSNDRARDQEEEIQEMQKINKRESNALKEENKKLKLEFEKVLAESDKVSASHKSLEEELQILDVKKESLANWETQVTDILQWVDDEKQSRVYLQALSVRLTEELDSLKNSGAQTPSSKTGESQWKARRLQKLEASARLELQSALEAEIKAKQFIQEELNRFKSESHNTERKLQEAEEENRKLRVELEKVREEAKQKAITETKPQRPLIPFLSFRTEKDPVNAEDQTQNNVMIRRDSRTESVKNKVNRRSAGFDTIEEASTKMTSHTFKVKTFTSPTKCLRCTSVMIGLSRQGFCCEVCGYVCHVSCSEKAPICPSPPSQIKKILGVDPVTGSGSALEGSLSVPKPAGVRKGWQKAFVILSEFKVLVYDASPPCNTTIIQAIDMRDEHFSVSSVLESDVIHANPKDIPCIFRITFSQLSSPPTTSSQLLLAETGEEMHKWVQVLKELHALLKEQRHHDQSVRVLKEAYDSALPLIRTALCAAIIDQERLTLGTEDGLFLLHVNKNEITQLGDCKRVLALRSVPEAQQLAVLCGKSHSVRLFSWDLLLLPDSTGTKIPEAKGCHAITSGLVCQGSSPVLCVASKRQVYCFQLTSNKGSPRRIKEFQAAGVVQCMDILGERLCVGYSSGFSLHPILNEAAPIQLPHPNEPKFTFLLQSAPDALCAARVTLSEFLLCFSTFAVYVDSQGRKSRTHEIMWPAPPLACVYTAPHLTVFSENALDIFDVRKSEWIQTIPLKKVRSLNAEGTLCVFGSEKVRLVYLRNKLADQDDFNVPETSDNSRRQMVRTKSKRHFSFRISDEERQQQRRVLMKNPELRSKLISNPKNFNHLVHVGPGDGKHQLKDLAVAQEEKRRSSGQDVSASASSLSSSIDNVKRNSSSSLSEDSLSSPQGLMLSSDILSEIADHTGLNLSSTSY</sequence>
<keyword evidence="17" id="KW-0966">Cell projection</keyword>
<dbReference type="Gene3D" id="1.20.5.340">
    <property type="match status" value="1"/>
</dbReference>
<dbReference type="SMART" id="SM00133">
    <property type="entry name" value="S_TK_X"/>
    <property type="match status" value="1"/>
</dbReference>
<dbReference type="PROSITE" id="PS51285">
    <property type="entry name" value="AGC_KINASE_CTER"/>
    <property type="match status" value="1"/>
</dbReference>
<name>A0A1L8GJL2_XENLA</name>
<dbReference type="FunFam" id="3.30.200.20:FF:001055">
    <property type="entry name" value="Serine/threonine-protein kinase MRCK beta"/>
    <property type="match status" value="1"/>
</dbReference>
<dbReference type="SMART" id="SM00036">
    <property type="entry name" value="CNH"/>
    <property type="match status" value="1"/>
</dbReference>
<organism evidence="23 24">
    <name type="scientific">Xenopus laevis</name>
    <name type="common">African clawed frog</name>
    <dbReference type="NCBI Taxonomy" id="8355"/>
    <lineage>
        <taxon>Eukaryota</taxon>
        <taxon>Metazoa</taxon>
        <taxon>Chordata</taxon>
        <taxon>Craniata</taxon>
        <taxon>Vertebrata</taxon>
        <taxon>Euteleostomi</taxon>
        <taxon>Amphibia</taxon>
        <taxon>Batrachia</taxon>
        <taxon>Anura</taxon>
        <taxon>Pipoidea</taxon>
        <taxon>Pipidae</taxon>
        <taxon>Xenopodinae</taxon>
        <taxon>Xenopus</taxon>
        <taxon>Xenopus</taxon>
    </lineage>
</organism>
<evidence type="ECO:0000313" key="23">
    <source>
        <dbReference type="Proteomes" id="UP000186698"/>
    </source>
</evidence>
<feature type="compositionally biased region" description="Low complexity" evidence="22">
    <location>
        <begin position="1572"/>
        <end position="1583"/>
    </location>
</feature>
<dbReference type="OrthoDB" id="2156623at2759"/>
<keyword evidence="12" id="KW-0863">Zinc-finger</keyword>
<dbReference type="PaxDb" id="8355-A0A1L8GJL2"/>
<evidence type="ECO:0000256" key="10">
    <source>
        <dbReference type="ARBA" id="ARBA00022723"/>
    </source>
</evidence>
<proteinExistence type="inferred from homology"/>